<feature type="domain" description="Peptidase S9 prolyl oligopeptidase catalytic" evidence="3">
    <location>
        <begin position="529"/>
        <end position="724"/>
    </location>
</feature>
<dbReference type="Gene3D" id="2.140.10.30">
    <property type="entry name" value="Dipeptidylpeptidase IV, N-terminal domain"/>
    <property type="match status" value="1"/>
</dbReference>
<dbReference type="SUPFAM" id="SSF53474">
    <property type="entry name" value="alpha/beta-Hydrolases"/>
    <property type="match status" value="1"/>
</dbReference>
<accession>A0A5C6RWJ2</accession>
<feature type="signal peptide" evidence="2">
    <location>
        <begin position="1"/>
        <end position="20"/>
    </location>
</feature>
<dbReference type="GO" id="GO:0006508">
    <property type="term" value="P:proteolysis"/>
    <property type="evidence" value="ECO:0007669"/>
    <property type="project" value="InterPro"/>
</dbReference>
<evidence type="ECO:0000256" key="2">
    <source>
        <dbReference type="SAM" id="SignalP"/>
    </source>
</evidence>
<dbReference type="EMBL" id="VOOS01000002">
    <property type="protein sequence ID" value="TXB65960.1"/>
    <property type="molecule type" value="Genomic_DNA"/>
</dbReference>
<keyword evidence="6" id="KW-1185">Reference proteome</keyword>
<evidence type="ECO:0000259" key="3">
    <source>
        <dbReference type="Pfam" id="PF00326"/>
    </source>
</evidence>
<dbReference type="PANTHER" id="PTHR11731">
    <property type="entry name" value="PROTEASE FAMILY S9B,C DIPEPTIDYL-PEPTIDASE IV-RELATED"/>
    <property type="match status" value="1"/>
</dbReference>
<protein>
    <submittedName>
        <fullName evidence="5">S9 family peptidase</fullName>
    </submittedName>
</protein>
<dbReference type="InterPro" id="IPR029058">
    <property type="entry name" value="AB_hydrolase_fold"/>
</dbReference>
<dbReference type="GO" id="GO:0008236">
    <property type="term" value="F:serine-type peptidase activity"/>
    <property type="evidence" value="ECO:0007669"/>
    <property type="project" value="InterPro"/>
</dbReference>
<dbReference type="Pfam" id="PF00930">
    <property type="entry name" value="DPPIV_N"/>
    <property type="match status" value="1"/>
</dbReference>
<comment type="caution">
    <text evidence="5">The sequence shown here is derived from an EMBL/GenBank/DDBJ whole genome shotgun (WGS) entry which is preliminary data.</text>
</comment>
<gene>
    <name evidence="5" type="ORF">FRY74_05160</name>
</gene>
<dbReference type="InterPro" id="IPR001375">
    <property type="entry name" value="Peptidase_S9_cat"/>
</dbReference>
<evidence type="ECO:0000259" key="4">
    <source>
        <dbReference type="Pfam" id="PF00930"/>
    </source>
</evidence>
<dbReference type="InterPro" id="IPR002469">
    <property type="entry name" value="Peptidase_S9B_N"/>
</dbReference>
<keyword evidence="1" id="KW-0325">Glycoprotein</keyword>
<dbReference type="SUPFAM" id="SSF82171">
    <property type="entry name" value="DPP6 N-terminal domain-like"/>
    <property type="match status" value="1"/>
</dbReference>
<sequence>MKRIVFSITLLVGVVLSLSAQELKDVSIENIWKDYSFYSRTVNGLRSMNDGLNYTSLVRTKEGNNLVKYSYADANKIDVVIDNSKLTFDEKVIKIDDYEFSADESKILIASNTESIYRHSSKSDYYIYENNSQKLEKLTQGEKQMYATFSPKANKVAYVKANNIYFKDLTSNTEIQITKDGKKGSVINGASDWVYEEELVLVKAFEWSPDGSKIAFYKFDESEVKEWSMKYYDNLYPTEERFKYPKAGEANSKVEIYIYDITTQKLEKANIEGEYEYVIRINWTNDSKGIAIQTMNRHQSNLKMHLVDVSSNTDKIIFEELHDKYVEVPTTIFLTSKNQFIITSEKDGYNHMYLYDISGKLLNQITKGNWEVTDIYGVEEKSGTVYYQSTELSAISRTVYSIKLNCSSKKKLSTKSGFNEAEFSASYKYFINTNSTAKSPHYVSVNDNKGKELRMLLDNKTTVEKLKTFNLSKKEFSTININGQELNTWSIKPKDFDETKKYPLFMFVYGGDGNQTVKDEWDSFNNFWFEHLASKGYMVVSVDNRGTEGNGAEFRKTIYKQLGKYETEDQIEVAKYYAGLPYIDGSRIGIFGWSFGGYLSTSCLLKGADVFKTAIAVAPVTNWRYYDNIYTERYMQTPQENEKGYDENSPINHVEKLKGNYLLIHGMADDNVHYQNTAEMVNALIKANKQFTQFSYPNKNHGIYGGNTRLHLYNLMTDYLLNNL</sequence>
<dbReference type="Proteomes" id="UP000321721">
    <property type="component" value="Unassembled WGS sequence"/>
</dbReference>
<dbReference type="Gene3D" id="3.40.50.1820">
    <property type="entry name" value="alpha/beta hydrolase"/>
    <property type="match status" value="1"/>
</dbReference>
<organism evidence="5 6">
    <name type="scientific">Vicingus serpentipes</name>
    <dbReference type="NCBI Taxonomy" id="1926625"/>
    <lineage>
        <taxon>Bacteria</taxon>
        <taxon>Pseudomonadati</taxon>
        <taxon>Bacteroidota</taxon>
        <taxon>Flavobacteriia</taxon>
        <taxon>Flavobacteriales</taxon>
        <taxon>Vicingaceae</taxon>
        <taxon>Vicingus</taxon>
    </lineage>
</organism>
<dbReference type="RefSeq" id="WP_147099288.1">
    <property type="nucleotide sequence ID" value="NZ_VOOS01000002.1"/>
</dbReference>
<dbReference type="OrthoDB" id="9812921at2"/>
<dbReference type="PANTHER" id="PTHR11731:SF193">
    <property type="entry name" value="DIPEPTIDYL PEPTIDASE 9"/>
    <property type="match status" value="1"/>
</dbReference>
<dbReference type="AlphaFoldDB" id="A0A5C6RWJ2"/>
<evidence type="ECO:0000313" key="5">
    <source>
        <dbReference type="EMBL" id="TXB65960.1"/>
    </source>
</evidence>
<evidence type="ECO:0000313" key="6">
    <source>
        <dbReference type="Proteomes" id="UP000321721"/>
    </source>
</evidence>
<name>A0A5C6RWJ2_9FLAO</name>
<feature type="domain" description="Dipeptidylpeptidase IV N-terminal" evidence="4">
    <location>
        <begin position="101"/>
        <end position="440"/>
    </location>
</feature>
<evidence type="ECO:0000256" key="1">
    <source>
        <dbReference type="ARBA" id="ARBA00023180"/>
    </source>
</evidence>
<dbReference type="Pfam" id="PF00326">
    <property type="entry name" value="Peptidase_S9"/>
    <property type="match status" value="1"/>
</dbReference>
<feature type="chain" id="PRO_5022974276" evidence="2">
    <location>
        <begin position="21"/>
        <end position="724"/>
    </location>
</feature>
<proteinExistence type="predicted"/>
<dbReference type="GO" id="GO:0008239">
    <property type="term" value="F:dipeptidyl-peptidase activity"/>
    <property type="evidence" value="ECO:0007669"/>
    <property type="project" value="TreeGrafter"/>
</dbReference>
<dbReference type="InterPro" id="IPR050278">
    <property type="entry name" value="Serine_Prot_S9B/DPPIV"/>
</dbReference>
<reference evidence="5 6" key="1">
    <citation type="submission" date="2019-08" db="EMBL/GenBank/DDBJ databases">
        <title>Genome of Vicingus serpentipes NCIMB 15042.</title>
        <authorList>
            <person name="Bowman J.P."/>
        </authorList>
    </citation>
    <scope>NUCLEOTIDE SEQUENCE [LARGE SCALE GENOMIC DNA]</scope>
    <source>
        <strain evidence="5 6">NCIMB 15042</strain>
    </source>
</reference>
<dbReference type="FunFam" id="3.40.50.1820:FF:000003">
    <property type="entry name" value="Dipeptidyl peptidase 4"/>
    <property type="match status" value="1"/>
</dbReference>
<keyword evidence="2" id="KW-0732">Signal</keyword>